<keyword evidence="1" id="KW-0808">Transferase</keyword>
<evidence type="ECO:0000313" key="2">
    <source>
        <dbReference type="Proteomes" id="UP000616151"/>
    </source>
</evidence>
<sequence length="369" mass="41770">MTENPSKVPHAVVMDELKQKLDLVRDVVPLSRPVVFLDYPMHGNVGDLLIHAGTDRFFAANGYEVIGRFSIHEFCLTHRPDRPIAYFKPSVSRLDALVKRGVTIVFQGGGNLGDLYRDHQMFRELVIERYPETPIVILPQSIHFQAPESRQATAKVFGAHRQLYVFARDRDSLSFLREECGNPASLMPDMAHALWGSLPRNDGSKTTTLNFRRRDKEAKLSPDEPAATFDWDDVTSAADRFTIRLLRKMQSLDLPTRYVVPNHVVWDGFRDRLLSRSVDRVGQYGKLVTDRLHGMILGALLDMPVISEDNSYGKVGRYYAEWFAASDRIEHRVQRRTPPAPSVSRSPASAGARENPRAENTGALREYGV</sequence>
<reference evidence="1" key="1">
    <citation type="submission" date="2021-01" db="EMBL/GenBank/DDBJ databases">
        <authorList>
            <person name="Sun Q."/>
        </authorList>
    </citation>
    <scope>NUCLEOTIDE SEQUENCE</scope>
    <source>
        <strain evidence="1">YIM B02566</strain>
    </source>
</reference>
<name>A0ACC5RB58_9HYPH</name>
<organism evidence="1 2">
    <name type="scientific">Taklimakanibacter albus</name>
    <dbReference type="NCBI Taxonomy" id="2800327"/>
    <lineage>
        <taxon>Bacteria</taxon>
        <taxon>Pseudomonadati</taxon>
        <taxon>Pseudomonadota</taxon>
        <taxon>Alphaproteobacteria</taxon>
        <taxon>Hyphomicrobiales</taxon>
        <taxon>Aestuariivirgaceae</taxon>
        <taxon>Taklimakanibacter</taxon>
    </lineage>
</organism>
<protein>
    <submittedName>
        <fullName evidence="1">Polysaccharide pyruvyl transferase family protein</fullName>
    </submittedName>
</protein>
<proteinExistence type="predicted"/>
<gene>
    <name evidence="1" type="ORF">JHL16_26175</name>
</gene>
<dbReference type="Proteomes" id="UP000616151">
    <property type="component" value="Unassembled WGS sequence"/>
</dbReference>
<evidence type="ECO:0000313" key="1">
    <source>
        <dbReference type="EMBL" id="MBK1869878.1"/>
    </source>
</evidence>
<keyword evidence="2" id="KW-1185">Reference proteome</keyword>
<comment type="caution">
    <text evidence="1">The sequence shown here is derived from an EMBL/GenBank/DDBJ whole genome shotgun (WGS) entry which is preliminary data.</text>
</comment>
<accession>A0ACC5RB58</accession>
<dbReference type="EMBL" id="JAENHL010000008">
    <property type="protein sequence ID" value="MBK1869878.1"/>
    <property type="molecule type" value="Genomic_DNA"/>
</dbReference>